<feature type="chain" id="PRO_5023094592" evidence="1">
    <location>
        <begin position="22"/>
        <end position="443"/>
    </location>
</feature>
<evidence type="ECO:0000313" key="2">
    <source>
        <dbReference type="EMBL" id="QED27861.1"/>
    </source>
</evidence>
<feature type="signal peptide" evidence="1">
    <location>
        <begin position="1"/>
        <end position="21"/>
    </location>
</feature>
<dbReference type="PROSITE" id="PS51318">
    <property type="entry name" value="TAT"/>
    <property type="match status" value="1"/>
</dbReference>
<protein>
    <submittedName>
        <fullName evidence="2">DUF1552 domain-containing protein</fullName>
    </submittedName>
</protein>
<dbReference type="InterPro" id="IPR011447">
    <property type="entry name" value="DUF1552"/>
</dbReference>
<dbReference type="AlphaFoldDB" id="A0A5B8XRD8"/>
<dbReference type="Proteomes" id="UP000321595">
    <property type="component" value="Chromosome"/>
</dbReference>
<dbReference type="KEGG" id="bbae:FRD01_11565"/>
<accession>A0A5B8XRD8</accession>
<proteinExistence type="predicted"/>
<sequence>MMKRIQLSRRAFLGGAGATLALPLLEAMTPFGRSAFAQDARPTRLLAYYIPNGIHMQTWTPAAEGAAWELTPTLQPLASVKDDLLVLTGLENRPARPDGPGDHAAGTGSFITATHVRKTEGSDIQNGVSMDQYVAQAIGDQTRFPSLELGMDGGGSTGNCDSGYSCAYARNISWSGPQTPVPKTVDPRQVFDRIFAGFDPNASVEEARKRRAFDKSVLDYALEEANKLRAMLGTTDRAKIDEYMDSVRALEVRISGMDENTLCGIPPRPGTSYNVTEKAQVMADLMVLAFQCDLTRVQTFMLSNAGSGRVYDFLGVSDGHHNYSHHQSLESNYSALRTIDRWEVTQFAYLLDKLKTTNDVEGNPLLDSCAVFFSSEISDGNRHNHNDMPVLVAGKANGQFNPGRHVRYNDDPMANLFIAMIQAMGVDVMEFGDDGTRPLANLG</sequence>
<gene>
    <name evidence="2" type="ORF">FRD01_11565</name>
</gene>
<dbReference type="Pfam" id="PF07586">
    <property type="entry name" value="HXXSHH"/>
    <property type="match status" value="1"/>
</dbReference>
<evidence type="ECO:0000256" key="1">
    <source>
        <dbReference type="SAM" id="SignalP"/>
    </source>
</evidence>
<keyword evidence="1" id="KW-0732">Signal</keyword>
<evidence type="ECO:0000313" key="3">
    <source>
        <dbReference type="Proteomes" id="UP000321595"/>
    </source>
</evidence>
<dbReference type="OrthoDB" id="9146593at2"/>
<organism evidence="2 3">
    <name type="scientific">Microvenator marinus</name>
    <dbReference type="NCBI Taxonomy" id="2600177"/>
    <lineage>
        <taxon>Bacteria</taxon>
        <taxon>Deltaproteobacteria</taxon>
        <taxon>Bradymonadales</taxon>
        <taxon>Microvenatoraceae</taxon>
        <taxon>Microvenator</taxon>
    </lineage>
</organism>
<keyword evidence="3" id="KW-1185">Reference proteome</keyword>
<reference evidence="2 3" key="1">
    <citation type="submission" date="2019-08" db="EMBL/GenBank/DDBJ databases">
        <authorList>
            <person name="Liang Q."/>
        </authorList>
    </citation>
    <scope>NUCLEOTIDE SEQUENCE [LARGE SCALE GENOMIC DNA]</scope>
    <source>
        <strain evidence="2 3">V1718</strain>
    </source>
</reference>
<dbReference type="EMBL" id="CP042467">
    <property type="protein sequence ID" value="QED27861.1"/>
    <property type="molecule type" value="Genomic_DNA"/>
</dbReference>
<name>A0A5B8XRD8_9DELT</name>
<dbReference type="InterPro" id="IPR006311">
    <property type="entry name" value="TAT_signal"/>
</dbReference>